<feature type="non-terminal residue" evidence="1">
    <location>
        <position position="192"/>
    </location>
</feature>
<accession>A0A699J6R9</accession>
<comment type="caution">
    <text evidence="1">The sequence shown here is derived from an EMBL/GenBank/DDBJ whole genome shotgun (WGS) entry which is preliminary data.</text>
</comment>
<dbReference type="EMBL" id="BKCJ010373373">
    <property type="protein sequence ID" value="GFA12922.1"/>
    <property type="molecule type" value="Genomic_DNA"/>
</dbReference>
<dbReference type="PANTHER" id="PTHR45786">
    <property type="entry name" value="DNA BINDING PROTEIN-LIKE"/>
    <property type="match status" value="1"/>
</dbReference>
<dbReference type="PANTHER" id="PTHR45786:SF74">
    <property type="entry name" value="ATP-DEPENDENT DNA HELICASE"/>
    <property type="match status" value="1"/>
</dbReference>
<gene>
    <name evidence="1" type="ORF">Tci_584894</name>
</gene>
<proteinExistence type="predicted"/>
<protein>
    <submittedName>
        <fullName evidence="1">Uncharacterized protein</fullName>
    </submittedName>
</protein>
<reference evidence="1" key="1">
    <citation type="journal article" date="2019" name="Sci. Rep.">
        <title>Draft genome of Tanacetum cinerariifolium, the natural source of mosquito coil.</title>
        <authorList>
            <person name="Yamashiro T."/>
            <person name="Shiraishi A."/>
            <person name="Satake H."/>
            <person name="Nakayama K."/>
        </authorList>
    </citation>
    <scope>NUCLEOTIDE SEQUENCE</scope>
</reference>
<organism evidence="1">
    <name type="scientific">Tanacetum cinerariifolium</name>
    <name type="common">Dalmatian daisy</name>
    <name type="synonym">Chrysanthemum cinerariifolium</name>
    <dbReference type="NCBI Taxonomy" id="118510"/>
    <lineage>
        <taxon>Eukaryota</taxon>
        <taxon>Viridiplantae</taxon>
        <taxon>Streptophyta</taxon>
        <taxon>Embryophyta</taxon>
        <taxon>Tracheophyta</taxon>
        <taxon>Spermatophyta</taxon>
        <taxon>Magnoliopsida</taxon>
        <taxon>eudicotyledons</taxon>
        <taxon>Gunneridae</taxon>
        <taxon>Pentapetalae</taxon>
        <taxon>asterids</taxon>
        <taxon>campanulids</taxon>
        <taxon>Asterales</taxon>
        <taxon>Asteraceae</taxon>
        <taxon>Asteroideae</taxon>
        <taxon>Anthemideae</taxon>
        <taxon>Anthemidinae</taxon>
        <taxon>Tanacetum</taxon>
    </lineage>
</organism>
<dbReference type="AlphaFoldDB" id="A0A699J6R9"/>
<name>A0A699J6R9_TANCI</name>
<evidence type="ECO:0000313" key="1">
    <source>
        <dbReference type="EMBL" id="GFA12922.1"/>
    </source>
</evidence>
<sequence>MRQFAWRINFSEPFHTFFKKDNRHKLVRVSKDYIDHGDPTFECSACGALLPYAESMQGATNASPDSYSLCCGRGKVLLMDEVNEPPPLLKELITNKHPKSDNFIENIRRYNSMFAFTSMGARPLLPETGKPVKFAQLYIFNTENEIQNRLATVSNGEGSSSSRHNKLDYKLTTNIHDLLDEINSLVKDFCMV</sequence>